<accession>A0A1R0Y4D7</accession>
<dbReference type="Proteomes" id="UP000187439">
    <property type="component" value="Unassembled WGS sequence"/>
</dbReference>
<dbReference type="AlphaFoldDB" id="A0A1R0Y4D7"/>
<dbReference type="InterPro" id="IPR020216">
    <property type="entry name" value="Uncharacterised_YncE"/>
</dbReference>
<organism evidence="1 2">
    <name type="scientific">Paenibacillus odorifer</name>
    <dbReference type="NCBI Taxonomy" id="189426"/>
    <lineage>
        <taxon>Bacteria</taxon>
        <taxon>Bacillati</taxon>
        <taxon>Bacillota</taxon>
        <taxon>Bacilli</taxon>
        <taxon>Bacillales</taxon>
        <taxon>Paenibacillaceae</taxon>
        <taxon>Paenibacillus</taxon>
    </lineage>
</organism>
<dbReference type="RefSeq" id="WP_076118431.1">
    <property type="nucleotide sequence ID" value="NZ_MPTC01000005.1"/>
</dbReference>
<evidence type="ECO:0000313" key="2">
    <source>
        <dbReference type="Proteomes" id="UP000187439"/>
    </source>
</evidence>
<dbReference type="EMBL" id="MPTC01000005">
    <property type="protein sequence ID" value="OMD42154.1"/>
    <property type="molecule type" value="Genomic_DNA"/>
</dbReference>
<dbReference type="OrthoDB" id="2625810at2"/>
<evidence type="ECO:0008006" key="3">
    <source>
        <dbReference type="Google" id="ProtNLM"/>
    </source>
</evidence>
<reference evidence="1 2" key="1">
    <citation type="submission" date="2016-10" db="EMBL/GenBank/DDBJ databases">
        <title>Paenibacillus species isolates.</title>
        <authorList>
            <person name="Beno S.M."/>
        </authorList>
    </citation>
    <scope>NUCLEOTIDE SEQUENCE [LARGE SCALE GENOMIC DNA]</scope>
    <source>
        <strain evidence="1 2">FSL H7-0710</strain>
    </source>
</reference>
<proteinExistence type="predicted"/>
<protein>
    <recommendedName>
        <fullName evidence="3">DUF2691 domain-containing protein</fullName>
    </recommendedName>
</protein>
<sequence length="155" mass="18294">MKRGIIFKIPNEYGKIIGDLLKPFNIESFNWYIGGEESYFIQNDTLGELMFHEDIYGMDGRVLKELVENNEYYIIFANFKAFLREKDVIDVQTYEEFLNSDCQLVLLVVDCEYATVYCKDQGKLEALYHNAISNGFEDVQYITNEDDFRTRLSIW</sequence>
<dbReference type="Pfam" id="PF10903">
    <property type="entry name" value="DUF2691"/>
    <property type="match status" value="1"/>
</dbReference>
<name>A0A1R0Y4D7_9BACL</name>
<evidence type="ECO:0000313" key="1">
    <source>
        <dbReference type="EMBL" id="OMD42154.1"/>
    </source>
</evidence>
<gene>
    <name evidence="1" type="ORF">BSK52_08620</name>
</gene>
<comment type="caution">
    <text evidence="1">The sequence shown here is derived from an EMBL/GenBank/DDBJ whole genome shotgun (WGS) entry which is preliminary data.</text>
</comment>